<dbReference type="AlphaFoldDB" id="A0A814TGB7"/>
<organism evidence="1 4">
    <name type="scientific">Adineta ricciae</name>
    <name type="common">Rotifer</name>
    <dbReference type="NCBI Taxonomy" id="249248"/>
    <lineage>
        <taxon>Eukaryota</taxon>
        <taxon>Metazoa</taxon>
        <taxon>Spiralia</taxon>
        <taxon>Gnathifera</taxon>
        <taxon>Rotifera</taxon>
        <taxon>Eurotatoria</taxon>
        <taxon>Bdelloidea</taxon>
        <taxon>Adinetida</taxon>
        <taxon>Adinetidae</taxon>
        <taxon>Adineta</taxon>
    </lineage>
</organism>
<dbReference type="OrthoDB" id="9974057at2759"/>
<reference evidence="1" key="1">
    <citation type="submission" date="2021-02" db="EMBL/GenBank/DDBJ databases">
        <authorList>
            <person name="Nowell W R."/>
        </authorList>
    </citation>
    <scope>NUCLEOTIDE SEQUENCE</scope>
</reference>
<dbReference type="EMBL" id="CAJNOJ010000125">
    <property type="protein sequence ID" value="CAF1161356.1"/>
    <property type="molecule type" value="Genomic_DNA"/>
</dbReference>
<dbReference type="Proteomes" id="UP000663828">
    <property type="component" value="Unassembled WGS sequence"/>
</dbReference>
<evidence type="ECO:0000313" key="2">
    <source>
        <dbReference type="EMBL" id="CAF1426747.1"/>
    </source>
</evidence>
<evidence type="ECO:0000313" key="3">
    <source>
        <dbReference type="Proteomes" id="UP000663828"/>
    </source>
</evidence>
<evidence type="ECO:0000313" key="4">
    <source>
        <dbReference type="Proteomes" id="UP000663852"/>
    </source>
</evidence>
<evidence type="ECO:0000313" key="1">
    <source>
        <dbReference type="EMBL" id="CAF1161356.1"/>
    </source>
</evidence>
<gene>
    <name evidence="1" type="ORF">EDS130_LOCUS23159</name>
    <name evidence="2" type="ORF">XAT740_LOCUS35550</name>
</gene>
<comment type="caution">
    <text evidence="1">The sequence shown here is derived from an EMBL/GenBank/DDBJ whole genome shotgun (WGS) entry which is preliminary data.</text>
</comment>
<keyword evidence="3" id="KW-1185">Reference proteome</keyword>
<accession>A0A814TGB7</accession>
<sequence>MSTIHPSLIVLLDLENEYKDFERFFDSQLFRRYTNKDQCFHHISSRLNTSRLLHLFLPKSEHAIVDTRLTIFNTIYYIYCIDKSNVEAMQELYNVPMFVKVFHKHLLSTYLQQAAISHLIEQAERAQHQPDERDMALQTAFELTNALAYELRQHMQEKIDAFI</sequence>
<dbReference type="EMBL" id="CAJNOR010003571">
    <property type="protein sequence ID" value="CAF1426747.1"/>
    <property type="molecule type" value="Genomic_DNA"/>
</dbReference>
<protein>
    <submittedName>
        <fullName evidence="1">Uncharacterized protein</fullName>
    </submittedName>
</protein>
<proteinExistence type="predicted"/>
<dbReference type="Proteomes" id="UP000663852">
    <property type="component" value="Unassembled WGS sequence"/>
</dbReference>
<name>A0A814TGB7_ADIRI</name>